<reference evidence="1" key="1">
    <citation type="journal article" date="2020" name="mSystems">
        <title>Genome- and Community-Level Interaction Insights into Carbon Utilization and Element Cycling Functions of Hydrothermarchaeota in Hydrothermal Sediment.</title>
        <authorList>
            <person name="Zhou Z."/>
            <person name="Liu Y."/>
            <person name="Xu W."/>
            <person name="Pan J."/>
            <person name="Luo Z.H."/>
            <person name="Li M."/>
        </authorList>
    </citation>
    <scope>NUCLEOTIDE SEQUENCE [LARGE SCALE GENOMIC DNA]</scope>
    <source>
        <strain evidence="1">HyVt-527</strain>
    </source>
</reference>
<dbReference type="Proteomes" id="UP000886124">
    <property type="component" value="Unassembled WGS sequence"/>
</dbReference>
<accession>A0A7V5PMZ6</accession>
<dbReference type="AlphaFoldDB" id="A0A7V5PMZ6"/>
<dbReference type="SUPFAM" id="SSF109998">
    <property type="entry name" value="Triger factor/SurA peptide-binding domain-like"/>
    <property type="match status" value="1"/>
</dbReference>
<protein>
    <submittedName>
        <fullName evidence="1">Peptidyl-prolyl cis-trans isomerase</fullName>
    </submittedName>
</protein>
<proteinExistence type="predicted"/>
<comment type="caution">
    <text evidence="1">The sequence shown here is derived from an EMBL/GenBank/DDBJ whole genome shotgun (WGS) entry which is preliminary data.</text>
</comment>
<organism evidence="1">
    <name type="scientific">Caldithrix abyssi</name>
    <dbReference type="NCBI Taxonomy" id="187145"/>
    <lineage>
        <taxon>Bacteria</taxon>
        <taxon>Pseudomonadati</taxon>
        <taxon>Calditrichota</taxon>
        <taxon>Calditrichia</taxon>
        <taxon>Calditrichales</taxon>
        <taxon>Calditrichaceae</taxon>
        <taxon>Caldithrix</taxon>
    </lineage>
</organism>
<sequence>MTEFKKILRYLIFALLIFSCQKNETPQFVARVDDQLVTPQEFADRYRFNPYLTGIKNQSEARKVALSALIAEKLLAAEANRQGFTNPESERWIEEHLREAMIEQLRRDSVEKEITVTDEELRREYRKALKKIRAKFYLCSDSLAAVQVAQRLKSGASGQQAVAGVRQKLIAVTQKEYAWPVENEHMEKLIYNLHEGEISPPQRVREGFLVAQVQKVTTVSKPSQQDFESRLPALRDHLLRRKIKARYTHFYRKQLVGRLGAVDWTVLSAALEKILPEIDFHQPKSATPFGQMKSLPDRIVELPENVLKNLARRVAVRFPSGKQWTVRQLFSRIKYGPYAFNYSDPEKFRKSFRDNVRLLLEHQAIYEMADELGYRENPQVVREAAMWNSYYTAQAFRYHLLSDLKTTEPPEKNRPEGDLTPLQEKRLQFMDEFLTSALSRHEVIINQKVFAEWTAPKTDMLVMKRHFAHRLIAPRLQPLTRLTRWQKQIDRLYRKYGIG</sequence>
<dbReference type="PROSITE" id="PS51257">
    <property type="entry name" value="PROKAR_LIPOPROTEIN"/>
    <property type="match status" value="1"/>
</dbReference>
<gene>
    <name evidence="1" type="ORF">ENJ89_02650</name>
</gene>
<dbReference type="InterPro" id="IPR027304">
    <property type="entry name" value="Trigger_fact/SurA_dom_sf"/>
</dbReference>
<dbReference type="GO" id="GO:0016853">
    <property type="term" value="F:isomerase activity"/>
    <property type="evidence" value="ECO:0007669"/>
    <property type="project" value="UniProtKB-KW"/>
</dbReference>
<dbReference type="EMBL" id="DROD01000186">
    <property type="protein sequence ID" value="HHJ52072.1"/>
    <property type="molecule type" value="Genomic_DNA"/>
</dbReference>
<keyword evidence="1" id="KW-0413">Isomerase</keyword>
<evidence type="ECO:0000313" key="1">
    <source>
        <dbReference type="EMBL" id="HHJ52072.1"/>
    </source>
</evidence>
<name>A0A7V5PMZ6_CALAY</name>